<dbReference type="PANTHER" id="PTHR23426:SF65">
    <property type="entry name" value="FERREDOXIN-2, MITOCHONDRIAL"/>
    <property type="match status" value="1"/>
</dbReference>
<reference evidence="6" key="2">
    <citation type="submission" date="2025-08" db="UniProtKB">
        <authorList>
            <consortium name="Ensembl"/>
        </authorList>
    </citation>
    <scope>IDENTIFICATION</scope>
</reference>
<dbReference type="GO" id="GO:0009055">
    <property type="term" value="F:electron transfer activity"/>
    <property type="evidence" value="ECO:0007669"/>
    <property type="project" value="TreeGrafter"/>
</dbReference>
<dbReference type="InterPro" id="IPR001055">
    <property type="entry name" value="Adrenodoxin-like"/>
</dbReference>
<evidence type="ECO:0000256" key="2">
    <source>
        <dbReference type="ARBA" id="ARBA00022723"/>
    </source>
</evidence>
<protein>
    <submittedName>
        <fullName evidence="6">Uncharacterized protein</fullName>
    </submittedName>
</protein>
<evidence type="ECO:0000256" key="3">
    <source>
        <dbReference type="ARBA" id="ARBA00023004"/>
    </source>
</evidence>
<keyword evidence="3" id="KW-0408">Iron</keyword>
<dbReference type="Proteomes" id="UP000472277">
    <property type="component" value="Chromosome 1"/>
</dbReference>
<dbReference type="GO" id="GO:0051537">
    <property type="term" value="F:2 iron, 2 sulfur cluster binding"/>
    <property type="evidence" value="ECO:0007669"/>
    <property type="project" value="UniProtKB-KW"/>
</dbReference>
<accession>A0A673Y3L1</accession>
<dbReference type="GeneTree" id="ENSGT00990000210763"/>
<dbReference type="GO" id="GO:0140647">
    <property type="term" value="P:P450-containing electron transport chain"/>
    <property type="evidence" value="ECO:0007669"/>
    <property type="project" value="InterPro"/>
</dbReference>
<evidence type="ECO:0000256" key="4">
    <source>
        <dbReference type="ARBA" id="ARBA00023014"/>
    </source>
</evidence>
<dbReference type="AlphaFoldDB" id="A0A673Y3L1"/>
<name>A0A673Y3L1_SALTR</name>
<evidence type="ECO:0000256" key="5">
    <source>
        <dbReference type="ARBA" id="ARBA00034078"/>
    </source>
</evidence>
<reference evidence="6" key="1">
    <citation type="submission" date="2021-04" db="EMBL/GenBank/DDBJ databases">
        <authorList>
            <consortium name="Wellcome Sanger Institute Data Sharing"/>
        </authorList>
    </citation>
    <scope>NUCLEOTIDE SEQUENCE [LARGE SCALE GENOMIC DNA]</scope>
</reference>
<reference evidence="6" key="3">
    <citation type="submission" date="2025-09" db="UniProtKB">
        <authorList>
            <consortium name="Ensembl"/>
        </authorList>
    </citation>
    <scope>IDENTIFICATION</scope>
</reference>
<dbReference type="GO" id="GO:0046872">
    <property type="term" value="F:metal ion binding"/>
    <property type="evidence" value="ECO:0007669"/>
    <property type="project" value="UniProtKB-KW"/>
</dbReference>
<keyword evidence="4" id="KW-0411">Iron-sulfur</keyword>
<comment type="cofactor">
    <cofactor evidence="5">
        <name>[2Fe-2S] cluster</name>
        <dbReference type="ChEBI" id="CHEBI:190135"/>
    </cofactor>
</comment>
<evidence type="ECO:0000313" key="7">
    <source>
        <dbReference type="Proteomes" id="UP000472277"/>
    </source>
</evidence>
<keyword evidence="1" id="KW-0001">2Fe-2S</keyword>
<dbReference type="InterPro" id="IPR012675">
    <property type="entry name" value="Beta-grasp_dom_sf"/>
</dbReference>
<dbReference type="Gene3D" id="3.10.20.30">
    <property type="match status" value="1"/>
</dbReference>
<organism evidence="6 7">
    <name type="scientific">Salmo trutta</name>
    <name type="common">Brown trout</name>
    <dbReference type="NCBI Taxonomy" id="8032"/>
    <lineage>
        <taxon>Eukaryota</taxon>
        <taxon>Metazoa</taxon>
        <taxon>Chordata</taxon>
        <taxon>Craniata</taxon>
        <taxon>Vertebrata</taxon>
        <taxon>Euteleostomi</taxon>
        <taxon>Actinopterygii</taxon>
        <taxon>Neopterygii</taxon>
        <taxon>Teleostei</taxon>
        <taxon>Protacanthopterygii</taxon>
        <taxon>Salmoniformes</taxon>
        <taxon>Salmonidae</taxon>
        <taxon>Salmoninae</taxon>
        <taxon>Salmo</taxon>
    </lineage>
</organism>
<evidence type="ECO:0000313" key="6">
    <source>
        <dbReference type="Ensembl" id="ENSSTUP00000029059.1"/>
    </source>
</evidence>
<dbReference type="Ensembl" id="ENSSTUT00000030418.1">
    <property type="protein sequence ID" value="ENSSTUP00000029059.1"/>
    <property type="gene ID" value="ENSSTUG00000012498.1"/>
</dbReference>
<dbReference type="PANTHER" id="PTHR23426">
    <property type="entry name" value="FERREDOXIN/ADRENODOXIN"/>
    <property type="match status" value="1"/>
</dbReference>
<keyword evidence="2" id="KW-0479">Metal-binding</keyword>
<proteinExistence type="predicted"/>
<sequence length="159" mass="18328">MQKCLSNALVAEWKQVPPAMFQHLVENLPRRMEAHNFLVVQLFCSLSLVCRVKVVYIAHSGQRIPVKAHVEDNILYPSHMYVHDQRHEFLKRLKCAYESSWACSTCHVYLPHNMILPPPCFTDDVLDMIILTPELDGIGVTLPKVTRNFYVDGHMPAHH</sequence>
<dbReference type="InParanoid" id="A0A673Y3L1"/>
<dbReference type="GO" id="GO:0005739">
    <property type="term" value="C:mitochondrion"/>
    <property type="evidence" value="ECO:0007669"/>
    <property type="project" value="TreeGrafter"/>
</dbReference>
<evidence type="ECO:0000256" key="1">
    <source>
        <dbReference type="ARBA" id="ARBA00022714"/>
    </source>
</evidence>
<keyword evidence="7" id="KW-1185">Reference proteome</keyword>